<keyword evidence="1" id="KW-0812">Transmembrane</keyword>
<protein>
    <submittedName>
        <fullName evidence="2">Rifin</fullName>
    </submittedName>
</protein>
<reference evidence="3" key="1">
    <citation type="submission" date="2015-07" db="EMBL/GenBank/DDBJ databases">
        <title>Annotation of Plasmodium falciparum IGH-CR14.</title>
        <authorList>
            <consortium name="The Broad Institute Genome Sequencing Platform"/>
            <person name="Volkman S.K."/>
            <person name="Neafsey D.E."/>
            <person name="Dash A.P."/>
            <person name="Chitnis C.E."/>
            <person name="Hartl D.L."/>
            <person name="Young S.K."/>
            <person name="Zeng Q."/>
            <person name="Koehrsen M."/>
            <person name="Alvarado L."/>
            <person name="Berlin A."/>
            <person name="Borenstein D."/>
            <person name="Chapman S.B."/>
            <person name="Chen Z."/>
            <person name="Engels R."/>
            <person name="Freedman E."/>
            <person name="Gellesch M."/>
            <person name="Goldberg J."/>
            <person name="Griggs A."/>
            <person name="Gujja S."/>
            <person name="Heilman E.R."/>
            <person name="Heiman D.I."/>
            <person name="Howarth C."/>
            <person name="Jen D."/>
            <person name="Larson L."/>
            <person name="Mehta T."/>
            <person name="Neiman D."/>
            <person name="Park D."/>
            <person name="Pearson M."/>
            <person name="Roberts A."/>
            <person name="Saif S."/>
            <person name="Shea T."/>
            <person name="Shenoy N."/>
            <person name="Sisk P."/>
            <person name="Stolte C."/>
            <person name="Sykes S."/>
            <person name="Walk T."/>
            <person name="White J."/>
            <person name="Yandava C."/>
            <person name="Haas B."/>
            <person name="Henn M.R."/>
            <person name="Nusbaum C."/>
            <person name="Birren B."/>
        </authorList>
    </citation>
    <scope>NUCLEOTIDE SEQUENCE [LARGE SCALE GENOMIC DNA]</scope>
    <source>
        <strain evidence="3">IGH-CR14</strain>
    </source>
</reference>
<sequence length="378" mass="42259">MKIHYINILLFELPLNILVNTHKKSSITPCHTPKIPTTRTLCECELYSPANYDSDPEMKRVMQQFEDRTTQRFQEYDEKLQEKRQICKDTCDKEIQKIILKDKIEKELTEKFSSLHTDIQSDAIPTCICEKTMADKMEKGCLRCGGVLGGGIAPTFGLIGSVAINMWKTTEIAAVIAAAEKFGAAKGAAAGIKEGIKVVMDGLLTDFRLSEVDVKTLGLVFDGTNYNNGPFIYEAINTKLRMSSCVPQVSWFDPDYGTAPDQNFCNWFLNKFVPNGQGSGVVLSRDALKKNVQTMVLQAESTAKAVADSKSAEVAAEITEQHTAVINATYSSYQTVIIASIVAILVIVLVMIIIYLILRYRRKKKMKKKLQYIKLLEE</sequence>
<reference evidence="3" key="2">
    <citation type="submission" date="2015-07" db="EMBL/GenBank/DDBJ databases">
        <title>The genome sequence of Plasmodium falciparum IGH-CR14.</title>
        <authorList>
            <consortium name="The Broad Institute Genome Sequencing Platform"/>
            <person name="Volkman S.K."/>
            <person name="Neafsey D.E."/>
            <person name="Dash A.P."/>
            <person name="Chitnis C.E."/>
            <person name="Hartl D.L."/>
            <person name="Young S.K."/>
            <person name="Kodira C.D."/>
            <person name="Zeng Q."/>
            <person name="Koehrsen M."/>
            <person name="Godfrey P."/>
            <person name="Alvarado L."/>
            <person name="Berlin A."/>
            <person name="Borenstein D."/>
            <person name="Chen Z."/>
            <person name="Engels R."/>
            <person name="Freedman E."/>
            <person name="Gellesch M."/>
            <person name="Goldberg J."/>
            <person name="Griggs A."/>
            <person name="Gujja S."/>
            <person name="Heiman D."/>
            <person name="Hepburn T."/>
            <person name="Howarth C."/>
            <person name="Jen D."/>
            <person name="Larson L."/>
            <person name="Lewis B."/>
            <person name="Mehta T."/>
            <person name="Park D."/>
            <person name="Pearson M."/>
            <person name="Roberts A."/>
            <person name="Saif S."/>
            <person name="Shea T."/>
            <person name="Shenoy N."/>
            <person name="Sisk P."/>
            <person name="Stolte C."/>
            <person name="Sykes S."/>
            <person name="Walk T."/>
            <person name="White J."/>
            <person name="Yandava C."/>
            <person name="Wirth D.F."/>
            <person name="Nusbaum C."/>
            <person name="Birren B."/>
        </authorList>
    </citation>
    <scope>NUCLEOTIDE SEQUENCE [LARGE SCALE GENOMIC DNA]</scope>
    <source>
        <strain evidence="3">IGH-CR14</strain>
    </source>
</reference>
<dbReference type="EMBL" id="GG665060">
    <property type="protein sequence ID" value="KNG75496.1"/>
    <property type="molecule type" value="Genomic_DNA"/>
</dbReference>
<keyword evidence="1" id="KW-0472">Membrane</keyword>
<dbReference type="InterPro" id="IPR006373">
    <property type="entry name" value="VSA_Rifin"/>
</dbReference>
<dbReference type="Pfam" id="PF02009">
    <property type="entry name" value="RIFIN"/>
    <property type="match status" value="1"/>
</dbReference>
<proteinExistence type="predicted"/>
<dbReference type="Proteomes" id="UP000054562">
    <property type="component" value="Unassembled WGS sequence"/>
</dbReference>
<dbReference type="AlphaFoldDB" id="A0A0L1I763"/>
<organism evidence="2 3">
    <name type="scientific">Plasmodium falciparum IGH-CR14</name>
    <dbReference type="NCBI Taxonomy" id="580059"/>
    <lineage>
        <taxon>Eukaryota</taxon>
        <taxon>Sar</taxon>
        <taxon>Alveolata</taxon>
        <taxon>Apicomplexa</taxon>
        <taxon>Aconoidasida</taxon>
        <taxon>Haemosporida</taxon>
        <taxon>Plasmodiidae</taxon>
        <taxon>Plasmodium</taxon>
        <taxon>Plasmodium (Laverania)</taxon>
    </lineage>
</organism>
<evidence type="ECO:0000313" key="2">
    <source>
        <dbReference type="EMBL" id="KNG75496.1"/>
    </source>
</evidence>
<evidence type="ECO:0000256" key="1">
    <source>
        <dbReference type="SAM" id="Phobius"/>
    </source>
</evidence>
<dbReference type="NCBIfam" id="TIGR01477">
    <property type="entry name" value="RIFIN"/>
    <property type="match status" value="1"/>
</dbReference>
<accession>A0A0L1I763</accession>
<keyword evidence="1" id="KW-1133">Transmembrane helix</keyword>
<evidence type="ECO:0000313" key="3">
    <source>
        <dbReference type="Proteomes" id="UP000054562"/>
    </source>
</evidence>
<name>A0A0L1I763_PLAFA</name>
<gene>
    <name evidence="2" type="ORF">PFMG_01743</name>
</gene>
<feature type="transmembrane region" description="Helical" evidence="1">
    <location>
        <begin position="336"/>
        <end position="358"/>
    </location>
</feature>